<feature type="non-terminal residue" evidence="1">
    <location>
        <position position="1"/>
    </location>
</feature>
<keyword evidence="2" id="KW-1185">Reference proteome</keyword>
<comment type="caution">
    <text evidence="1">The sequence shown here is derived from an EMBL/GenBank/DDBJ whole genome shotgun (WGS) entry which is preliminary data.</text>
</comment>
<proteinExistence type="predicted"/>
<organism evidence="1 2">
    <name type="scientific">Trifolium medium</name>
    <dbReference type="NCBI Taxonomy" id="97028"/>
    <lineage>
        <taxon>Eukaryota</taxon>
        <taxon>Viridiplantae</taxon>
        <taxon>Streptophyta</taxon>
        <taxon>Embryophyta</taxon>
        <taxon>Tracheophyta</taxon>
        <taxon>Spermatophyta</taxon>
        <taxon>Magnoliopsida</taxon>
        <taxon>eudicotyledons</taxon>
        <taxon>Gunneridae</taxon>
        <taxon>Pentapetalae</taxon>
        <taxon>rosids</taxon>
        <taxon>fabids</taxon>
        <taxon>Fabales</taxon>
        <taxon>Fabaceae</taxon>
        <taxon>Papilionoideae</taxon>
        <taxon>50 kb inversion clade</taxon>
        <taxon>NPAAA clade</taxon>
        <taxon>Hologalegina</taxon>
        <taxon>IRL clade</taxon>
        <taxon>Trifolieae</taxon>
        <taxon>Trifolium</taxon>
    </lineage>
</organism>
<accession>A0A392T232</accession>
<evidence type="ECO:0000313" key="2">
    <source>
        <dbReference type="Proteomes" id="UP000265520"/>
    </source>
</evidence>
<evidence type="ECO:0000313" key="1">
    <source>
        <dbReference type="EMBL" id="MCI54534.1"/>
    </source>
</evidence>
<protein>
    <submittedName>
        <fullName evidence="1">Uncharacterized protein</fullName>
    </submittedName>
</protein>
<dbReference type="Proteomes" id="UP000265520">
    <property type="component" value="Unassembled WGS sequence"/>
</dbReference>
<dbReference type="EMBL" id="LXQA010480894">
    <property type="protein sequence ID" value="MCI54534.1"/>
    <property type="molecule type" value="Genomic_DNA"/>
</dbReference>
<name>A0A392T232_9FABA</name>
<dbReference type="AlphaFoldDB" id="A0A392T232"/>
<sequence length="83" mass="8610">SVGERSVVIPSLSCNAGHRESQPSLACNRNTGVAGGCVVDPDAADDDADDVEEVKVVLVLLPMPVLSLNLTVLSERITVQVAP</sequence>
<reference evidence="1 2" key="1">
    <citation type="journal article" date="2018" name="Front. Plant Sci.">
        <title>Red Clover (Trifolium pratense) and Zigzag Clover (T. medium) - A Picture of Genomic Similarities and Differences.</title>
        <authorList>
            <person name="Dluhosova J."/>
            <person name="Istvanek J."/>
            <person name="Nedelnik J."/>
            <person name="Repkova J."/>
        </authorList>
    </citation>
    <scope>NUCLEOTIDE SEQUENCE [LARGE SCALE GENOMIC DNA]</scope>
    <source>
        <strain evidence="2">cv. 10/8</strain>
        <tissue evidence="1">Leaf</tissue>
    </source>
</reference>